<evidence type="ECO:0008006" key="3">
    <source>
        <dbReference type="Google" id="ProtNLM"/>
    </source>
</evidence>
<dbReference type="RefSeq" id="WP_277921591.1">
    <property type="nucleotide sequence ID" value="NZ_CBTJ020000042.1"/>
</dbReference>
<dbReference type="AlphaFoldDB" id="W6M4F2"/>
<comment type="caution">
    <text evidence="1">The sequence shown here is derived from an EMBL/GenBank/DDBJ whole genome shotgun (WGS) entry which is preliminary data.</text>
</comment>
<dbReference type="EMBL" id="CBTJ020000042">
    <property type="protein sequence ID" value="CDI02737.1"/>
    <property type="molecule type" value="Genomic_DNA"/>
</dbReference>
<evidence type="ECO:0000313" key="1">
    <source>
        <dbReference type="EMBL" id="CDI02737.1"/>
    </source>
</evidence>
<protein>
    <recommendedName>
        <fullName evidence="3">PIN domain-containing protein</fullName>
    </recommendedName>
</protein>
<proteinExistence type="predicted"/>
<accession>W6M4F2</accession>
<dbReference type="Proteomes" id="UP000035760">
    <property type="component" value="Unassembled WGS sequence"/>
</dbReference>
<evidence type="ECO:0000313" key="2">
    <source>
        <dbReference type="Proteomes" id="UP000035760"/>
    </source>
</evidence>
<reference evidence="1" key="2">
    <citation type="submission" date="2014-03" db="EMBL/GenBank/DDBJ databases">
        <title>Candidatus Competibacter-lineage genomes retrieved from metagenomes reveal functional metabolic diversity.</title>
        <authorList>
            <person name="McIlroy S.J."/>
            <person name="Albertsen M."/>
            <person name="Andresen E.K."/>
            <person name="Saunders A.M."/>
            <person name="Kristiansen R."/>
            <person name="Stokholm-Bjerregaard M."/>
            <person name="Nielsen K.L."/>
            <person name="Nielsen P.H."/>
        </authorList>
    </citation>
    <scope>NUCLEOTIDE SEQUENCE</scope>
    <source>
        <strain evidence="1">Run_A_D11</strain>
    </source>
</reference>
<keyword evidence="2" id="KW-1185">Reference proteome</keyword>
<gene>
    <name evidence="1" type="ORF">BN873_350002</name>
</gene>
<sequence>MNIVPDTNIFLASVLDEPEKQQIIELTMGSYLTTYQFLITVQAG</sequence>
<reference evidence="1" key="1">
    <citation type="submission" date="2013-07" db="EMBL/GenBank/DDBJ databases">
        <authorList>
            <person name="McIlroy S."/>
        </authorList>
    </citation>
    <scope>NUCLEOTIDE SEQUENCE [LARGE SCALE GENOMIC DNA]</scope>
    <source>
        <strain evidence="1">Run_A_D11</strain>
    </source>
</reference>
<name>W6M4F2_9GAMM</name>
<organism evidence="1 2">
    <name type="scientific">Candidatus Competibacter denitrificans Run_A_D11</name>
    <dbReference type="NCBI Taxonomy" id="1400863"/>
    <lineage>
        <taxon>Bacteria</taxon>
        <taxon>Pseudomonadati</taxon>
        <taxon>Pseudomonadota</taxon>
        <taxon>Gammaproteobacteria</taxon>
        <taxon>Candidatus Competibacteraceae</taxon>
        <taxon>Candidatus Competibacter</taxon>
    </lineage>
</organism>